<protein>
    <submittedName>
        <fullName evidence="1">Uncharacterized protein</fullName>
    </submittedName>
</protein>
<sequence length="89" mass="10626">MIHFIKNYADNHNHNSNPHPYLKNNNITKDEGIPNRENYENLVSSMALHVLVKKRKYPTWLSKSWKKNRNCAYFRDIKRLAKKMISANL</sequence>
<gene>
    <name evidence="1" type="ORF">QJS04_geneDACA001863</name>
</gene>
<reference evidence="1" key="1">
    <citation type="journal article" date="2023" name="Nat. Commun.">
        <title>Diploid and tetraploid genomes of Acorus and the evolution of monocots.</title>
        <authorList>
            <person name="Ma L."/>
            <person name="Liu K.W."/>
            <person name="Li Z."/>
            <person name="Hsiao Y.Y."/>
            <person name="Qi Y."/>
            <person name="Fu T."/>
            <person name="Tang G.D."/>
            <person name="Zhang D."/>
            <person name="Sun W.H."/>
            <person name="Liu D.K."/>
            <person name="Li Y."/>
            <person name="Chen G.Z."/>
            <person name="Liu X.D."/>
            <person name="Liao X.Y."/>
            <person name="Jiang Y.T."/>
            <person name="Yu X."/>
            <person name="Hao Y."/>
            <person name="Huang J."/>
            <person name="Zhao X.W."/>
            <person name="Ke S."/>
            <person name="Chen Y.Y."/>
            <person name="Wu W.L."/>
            <person name="Hsu J.L."/>
            <person name="Lin Y.F."/>
            <person name="Huang M.D."/>
            <person name="Li C.Y."/>
            <person name="Huang L."/>
            <person name="Wang Z.W."/>
            <person name="Zhao X."/>
            <person name="Zhong W.Y."/>
            <person name="Peng D.H."/>
            <person name="Ahmad S."/>
            <person name="Lan S."/>
            <person name="Zhang J.S."/>
            <person name="Tsai W.C."/>
            <person name="Van de Peer Y."/>
            <person name="Liu Z.J."/>
        </authorList>
    </citation>
    <scope>NUCLEOTIDE SEQUENCE</scope>
    <source>
        <strain evidence="1">SCP</strain>
    </source>
</reference>
<dbReference type="EMBL" id="JAUJYN010000003">
    <property type="protein sequence ID" value="KAK1274721.1"/>
    <property type="molecule type" value="Genomic_DNA"/>
</dbReference>
<comment type="caution">
    <text evidence="1">The sequence shown here is derived from an EMBL/GenBank/DDBJ whole genome shotgun (WGS) entry which is preliminary data.</text>
</comment>
<proteinExistence type="predicted"/>
<organism evidence="1 2">
    <name type="scientific">Acorus gramineus</name>
    <name type="common">Dwarf sweet flag</name>
    <dbReference type="NCBI Taxonomy" id="55184"/>
    <lineage>
        <taxon>Eukaryota</taxon>
        <taxon>Viridiplantae</taxon>
        <taxon>Streptophyta</taxon>
        <taxon>Embryophyta</taxon>
        <taxon>Tracheophyta</taxon>
        <taxon>Spermatophyta</taxon>
        <taxon>Magnoliopsida</taxon>
        <taxon>Liliopsida</taxon>
        <taxon>Acoraceae</taxon>
        <taxon>Acorus</taxon>
    </lineage>
</organism>
<dbReference type="AlphaFoldDB" id="A0AAV9BDN1"/>
<evidence type="ECO:0000313" key="2">
    <source>
        <dbReference type="Proteomes" id="UP001179952"/>
    </source>
</evidence>
<evidence type="ECO:0000313" key="1">
    <source>
        <dbReference type="EMBL" id="KAK1274721.1"/>
    </source>
</evidence>
<dbReference type="Proteomes" id="UP001179952">
    <property type="component" value="Unassembled WGS sequence"/>
</dbReference>
<accession>A0AAV9BDN1</accession>
<name>A0AAV9BDN1_ACOGR</name>
<keyword evidence="2" id="KW-1185">Reference proteome</keyword>
<reference evidence="1" key="2">
    <citation type="submission" date="2023-06" db="EMBL/GenBank/DDBJ databases">
        <authorList>
            <person name="Ma L."/>
            <person name="Liu K.-W."/>
            <person name="Li Z."/>
            <person name="Hsiao Y.-Y."/>
            <person name="Qi Y."/>
            <person name="Fu T."/>
            <person name="Tang G."/>
            <person name="Zhang D."/>
            <person name="Sun W.-H."/>
            <person name="Liu D.-K."/>
            <person name="Li Y."/>
            <person name="Chen G.-Z."/>
            <person name="Liu X.-D."/>
            <person name="Liao X.-Y."/>
            <person name="Jiang Y.-T."/>
            <person name="Yu X."/>
            <person name="Hao Y."/>
            <person name="Huang J."/>
            <person name="Zhao X.-W."/>
            <person name="Ke S."/>
            <person name="Chen Y.-Y."/>
            <person name="Wu W.-L."/>
            <person name="Hsu J.-L."/>
            <person name="Lin Y.-F."/>
            <person name="Huang M.-D."/>
            <person name="Li C.-Y."/>
            <person name="Huang L."/>
            <person name="Wang Z.-W."/>
            <person name="Zhao X."/>
            <person name="Zhong W.-Y."/>
            <person name="Peng D.-H."/>
            <person name="Ahmad S."/>
            <person name="Lan S."/>
            <person name="Zhang J.-S."/>
            <person name="Tsai W.-C."/>
            <person name="Van De Peer Y."/>
            <person name="Liu Z.-J."/>
        </authorList>
    </citation>
    <scope>NUCLEOTIDE SEQUENCE</scope>
    <source>
        <strain evidence="1">SCP</strain>
        <tissue evidence="1">Leaves</tissue>
    </source>
</reference>